<accession>A0A1G9ZFM8</accession>
<dbReference type="SMART" id="SM01208">
    <property type="entry name" value="G5"/>
    <property type="match status" value="1"/>
</dbReference>
<feature type="transmembrane region" description="Helical" evidence="4">
    <location>
        <begin position="30"/>
        <end position="50"/>
    </location>
</feature>
<dbReference type="CDD" id="cd13925">
    <property type="entry name" value="RPF"/>
    <property type="match status" value="1"/>
</dbReference>
<evidence type="ECO:0000256" key="2">
    <source>
        <dbReference type="ARBA" id="ARBA00022729"/>
    </source>
</evidence>
<dbReference type="InterPro" id="IPR023346">
    <property type="entry name" value="Lysozyme-like_dom_sf"/>
</dbReference>
<keyword evidence="4" id="KW-0812">Transmembrane</keyword>
<name>A0A1G9ZFM8_9ACTN</name>
<dbReference type="InterPro" id="IPR011098">
    <property type="entry name" value="G5_dom"/>
</dbReference>
<dbReference type="Pfam" id="PF07501">
    <property type="entry name" value="G5"/>
    <property type="match status" value="1"/>
</dbReference>
<reference evidence="6 7" key="1">
    <citation type="submission" date="2016-10" db="EMBL/GenBank/DDBJ databases">
        <authorList>
            <person name="de Groot N.N."/>
        </authorList>
    </citation>
    <scope>NUCLEOTIDE SEQUENCE [LARGE SCALE GENOMIC DNA]</scope>
    <source>
        <strain evidence="6 7">CGMCC 1.11147</strain>
    </source>
</reference>
<comment type="similarity">
    <text evidence="1">Belongs to the transglycosylase family. Rpf subfamily.</text>
</comment>
<evidence type="ECO:0000256" key="4">
    <source>
        <dbReference type="SAM" id="Phobius"/>
    </source>
</evidence>
<dbReference type="PROSITE" id="PS51109">
    <property type="entry name" value="G5"/>
    <property type="match status" value="1"/>
</dbReference>
<evidence type="ECO:0000313" key="7">
    <source>
        <dbReference type="Proteomes" id="UP000199004"/>
    </source>
</evidence>
<dbReference type="Pfam" id="PF03990">
    <property type="entry name" value="DUF348"/>
    <property type="match status" value="3"/>
</dbReference>
<evidence type="ECO:0000256" key="3">
    <source>
        <dbReference type="ARBA" id="ARBA00022801"/>
    </source>
</evidence>
<keyword evidence="3" id="KW-0378">Hydrolase</keyword>
<dbReference type="InterPro" id="IPR007137">
    <property type="entry name" value="DUF348"/>
</dbReference>
<dbReference type="Pfam" id="PF06737">
    <property type="entry name" value="Transglycosylas"/>
    <property type="match status" value="1"/>
</dbReference>
<dbReference type="Proteomes" id="UP000199004">
    <property type="component" value="Unassembled WGS sequence"/>
</dbReference>
<dbReference type="STRING" id="1005944.SAMN05192576_1713"/>
<keyword evidence="4" id="KW-1133">Transmembrane helix</keyword>
<proteinExistence type="inferred from homology"/>
<dbReference type="AlphaFoldDB" id="A0A1G9ZFM8"/>
<dbReference type="EMBL" id="FNIC01000002">
    <property type="protein sequence ID" value="SDN19897.1"/>
    <property type="molecule type" value="Genomic_DNA"/>
</dbReference>
<organism evidence="6 7">
    <name type="scientific">Nocardioides szechwanensis</name>
    <dbReference type="NCBI Taxonomy" id="1005944"/>
    <lineage>
        <taxon>Bacteria</taxon>
        <taxon>Bacillati</taxon>
        <taxon>Actinomycetota</taxon>
        <taxon>Actinomycetes</taxon>
        <taxon>Propionibacteriales</taxon>
        <taxon>Nocardioidaceae</taxon>
        <taxon>Nocardioides</taxon>
    </lineage>
</organism>
<dbReference type="SUPFAM" id="SSF53955">
    <property type="entry name" value="Lysozyme-like"/>
    <property type="match status" value="1"/>
</dbReference>
<evidence type="ECO:0000256" key="1">
    <source>
        <dbReference type="ARBA" id="ARBA00010830"/>
    </source>
</evidence>
<keyword evidence="4" id="KW-0472">Membrane</keyword>
<dbReference type="Gene3D" id="1.10.530.10">
    <property type="match status" value="1"/>
</dbReference>
<feature type="domain" description="G5" evidence="5">
    <location>
        <begin position="223"/>
        <end position="303"/>
    </location>
</feature>
<protein>
    <submittedName>
        <fullName evidence="6">Uncharacterized conserved protein YabE, contains G5 and tandem DUF348 domains</fullName>
    </submittedName>
</protein>
<dbReference type="OrthoDB" id="1404170at2"/>
<keyword evidence="2" id="KW-0732">Signal</keyword>
<dbReference type="GO" id="GO:0016787">
    <property type="term" value="F:hydrolase activity"/>
    <property type="evidence" value="ECO:0007669"/>
    <property type="project" value="UniProtKB-KW"/>
</dbReference>
<sequence length="391" mass="41536">MPQDEQPTQAVTPASKPPSKLISFVRSRRVLVALAVVAALAVGGTTYGYAALSTTVEMSVDGEMREVTTFGDTVEEVLASEGIEVGERDIVAPGLDEAVVDGSSINVRYARPFDVVVDGEATTHWVHATDVASALGEIGRSFRDAELSASRGLTIGRDGLSLEVVTPKRLTVKVGAHKPVTRTIVALTVEEALEELGVEIHQPDETKPALGSVVQDGDKIVFTNVRVERLSVKGEAVDFATIEREDDSMTEGETTLVRAGREGLRNVTYRLEYRNGELTVRKVLRQKVLRNAVSEIVEVGTAPAVVAYATGNTVWDALAQCESGGNWAINTGNGYYGGLQFSLGTWQAYGGTGLPSANSRETQIAVATRLRDATGGYGSWPGCAASLGLPT</sequence>
<evidence type="ECO:0000259" key="5">
    <source>
        <dbReference type="PROSITE" id="PS51109"/>
    </source>
</evidence>
<evidence type="ECO:0000313" key="6">
    <source>
        <dbReference type="EMBL" id="SDN19897.1"/>
    </source>
</evidence>
<dbReference type="InterPro" id="IPR010618">
    <property type="entry name" value="RPF"/>
</dbReference>
<gene>
    <name evidence="6" type="ORF">SAMN05192576_1713</name>
</gene>
<keyword evidence="7" id="KW-1185">Reference proteome</keyword>
<dbReference type="Gene3D" id="2.20.230.10">
    <property type="entry name" value="Resuscitation-promoting factor rpfb"/>
    <property type="match status" value="1"/>
</dbReference>